<proteinExistence type="predicted"/>
<dbReference type="Proteomes" id="UP000285569">
    <property type="component" value="Unassembled WGS sequence"/>
</dbReference>
<keyword evidence="2" id="KW-1185">Reference proteome</keyword>
<name>A0ABX9M5X7_9LEPT</name>
<reference evidence="2" key="1">
    <citation type="submission" date="2018-05" db="EMBL/GenBank/DDBJ databases">
        <title>Leptospira yasudae sp. nov. and Leptospira stimsonii sp. nov., two pathogenic species of the genus Leptospira isolated from environmental sources.</title>
        <authorList>
            <person name="Casanovas-Massana A."/>
            <person name="Hamond C."/>
            <person name="Santos L.A."/>
            <person name="Hacker K.P."/>
            <person name="Balassiano I."/>
            <person name="Medeiros M.A."/>
            <person name="Reis M.G."/>
            <person name="Ko A.I."/>
            <person name="Wunder E.A."/>
        </authorList>
    </citation>
    <scope>NUCLEOTIDE SEQUENCE [LARGE SCALE GENOMIC DNA]</scope>
    <source>
        <strain evidence="2">B21</strain>
    </source>
</reference>
<protein>
    <submittedName>
        <fullName evidence="1">Uncharacterized protein</fullName>
    </submittedName>
</protein>
<accession>A0ABX9M5X7</accession>
<gene>
    <name evidence="1" type="ORF">DLM77_03975</name>
</gene>
<sequence length="100" mass="12023">MKNETGFFLFNRNFRPRKDRTMKRLSDNFRTRKIEHSFLLMLFLFFLIAAFNVDSQKKGNKIHSTKNIDITVKYKDGYNHFPVFTKIMTPNKSYIAYTVE</sequence>
<evidence type="ECO:0000313" key="1">
    <source>
        <dbReference type="EMBL" id="RHX81267.1"/>
    </source>
</evidence>
<evidence type="ECO:0000313" key="2">
    <source>
        <dbReference type="Proteomes" id="UP000285569"/>
    </source>
</evidence>
<reference evidence="1 2" key="2">
    <citation type="journal article" date="2020" name="Int. J. Syst. Evol. Microbiol.">
        <title>Leptospira yasudae sp. nov. and Leptospira stimsonii sp. nov., two new species of the pathogenic group isolated from environmental sources.</title>
        <authorList>
            <person name="Casanovas-Massana A."/>
            <person name="Hamond C."/>
            <person name="Santos L.A."/>
            <person name="de Oliveira D."/>
            <person name="Hacker K.P."/>
            <person name="Balassiano I."/>
            <person name="Costa F."/>
            <person name="Medeiros M.A."/>
            <person name="Reis M.G."/>
            <person name="Ko A.I."/>
            <person name="Wunder E.A."/>
        </authorList>
    </citation>
    <scope>NUCLEOTIDE SEQUENCE [LARGE SCALE GENOMIC DNA]</scope>
    <source>
        <strain evidence="1 2">B21</strain>
    </source>
</reference>
<organism evidence="1 2">
    <name type="scientific">Leptospira yasudae</name>
    <dbReference type="NCBI Taxonomy" id="2202201"/>
    <lineage>
        <taxon>Bacteria</taxon>
        <taxon>Pseudomonadati</taxon>
        <taxon>Spirochaetota</taxon>
        <taxon>Spirochaetia</taxon>
        <taxon>Leptospirales</taxon>
        <taxon>Leptospiraceae</taxon>
        <taxon>Leptospira</taxon>
    </lineage>
</organism>
<dbReference type="EMBL" id="QHCR01000002">
    <property type="protein sequence ID" value="RHX81267.1"/>
    <property type="molecule type" value="Genomic_DNA"/>
</dbReference>
<comment type="caution">
    <text evidence="1">The sequence shown here is derived from an EMBL/GenBank/DDBJ whole genome shotgun (WGS) entry which is preliminary data.</text>
</comment>